<sequence length="113" mass="12807">MSIFRNLNAKCDGQTERRTDRRTVRSLYALLRGHKKCASTVNQTAIHFIDILSKFSVYLDASTTTYRLQRLTSQVAPTKQATQTTSISVPYSVNRSTQSGNARAIDFSFLREQ</sequence>
<comment type="caution">
    <text evidence="1">The sequence shown here is derived from an EMBL/GenBank/DDBJ whole genome shotgun (WGS) entry which is preliminary data.</text>
</comment>
<reference evidence="1" key="1">
    <citation type="journal article" date="2019" name="bioRxiv">
        <title>The Genome of the Zebra Mussel, Dreissena polymorpha: A Resource for Invasive Species Research.</title>
        <authorList>
            <person name="McCartney M.A."/>
            <person name="Auch B."/>
            <person name="Kono T."/>
            <person name="Mallez S."/>
            <person name="Zhang Y."/>
            <person name="Obille A."/>
            <person name="Becker A."/>
            <person name="Abrahante J.E."/>
            <person name="Garbe J."/>
            <person name="Badalamenti J.P."/>
            <person name="Herman A."/>
            <person name="Mangelson H."/>
            <person name="Liachko I."/>
            <person name="Sullivan S."/>
            <person name="Sone E.D."/>
            <person name="Koren S."/>
            <person name="Silverstein K.A.T."/>
            <person name="Beckman K.B."/>
            <person name="Gohl D.M."/>
        </authorList>
    </citation>
    <scope>NUCLEOTIDE SEQUENCE</scope>
    <source>
        <strain evidence="1">Duluth1</strain>
        <tissue evidence="1">Whole animal</tissue>
    </source>
</reference>
<dbReference type="AlphaFoldDB" id="A0A9D4M4I2"/>
<keyword evidence="2" id="KW-1185">Reference proteome</keyword>
<evidence type="ECO:0000313" key="2">
    <source>
        <dbReference type="Proteomes" id="UP000828390"/>
    </source>
</evidence>
<dbReference type="Proteomes" id="UP000828390">
    <property type="component" value="Unassembled WGS sequence"/>
</dbReference>
<reference evidence="1" key="2">
    <citation type="submission" date="2020-11" db="EMBL/GenBank/DDBJ databases">
        <authorList>
            <person name="McCartney M.A."/>
            <person name="Auch B."/>
            <person name="Kono T."/>
            <person name="Mallez S."/>
            <person name="Becker A."/>
            <person name="Gohl D.M."/>
            <person name="Silverstein K.A.T."/>
            <person name="Koren S."/>
            <person name="Bechman K.B."/>
            <person name="Herman A."/>
            <person name="Abrahante J.E."/>
            <person name="Garbe J."/>
        </authorList>
    </citation>
    <scope>NUCLEOTIDE SEQUENCE</scope>
    <source>
        <strain evidence="1">Duluth1</strain>
        <tissue evidence="1">Whole animal</tissue>
    </source>
</reference>
<evidence type="ECO:0000313" key="1">
    <source>
        <dbReference type="EMBL" id="KAH3869569.1"/>
    </source>
</evidence>
<protein>
    <submittedName>
        <fullName evidence="1">Uncharacterized protein</fullName>
    </submittedName>
</protein>
<dbReference type="EMBL" id="JAIWYP010000002">
    <property type="protein sequence ID" value="KAH3869569.1"/>
    <property type="molecule type" value="Genomic_DNA"/>
</dbReference>
<proteinExistence type="predicted"/>
<name>A0A9D4M4I2_DREPO</name>
<accession>A0A9D4M4I2</accession>
<gene>
    <name evidence="1" type="ORF">DPMN_032738</name>
</gene>
<organism evidence="1 2">
    <name type="scientific">Dreissena polymorpha</name>
    <name type="common">Zebra mussel</name>
    <name type="synonym">Mytilus polymorpha</name>
    <dbReference type="NCBI Taxonomy" id="45954"/>
    <lineage>
        <taxon>Eukaryota</taxon>
        <taxon>Metazoa</taxon>
        <taxon>Spiralia</taxon>
        <taxon>Lophotrochozoa</taxon>
        <taxon>Mollusca</taxon>
        <taxon>Bivalvia</taxon>
        <taxon>Autobranchia</taxon>
        <taxon>Heteroconchia</taxon>
        <taxon>Euheterodonta</taxon>
        <taxon>Imparidentia</taxon>
        <taxon>Neoheterodontei</taxon>
        <taxon>Myida</taxon>
        <taxon>Dreissenoidea</taxon>
        <taxon>Dreissenidae</taxon>
        <taxon>Dreissena</taxon>
    </lineage>
</organism>